<evidence type="ECO:0000256" key="5">
    <source>
        <dbReference type="SAM" id="SignalP"/>
    </source>
</evidence>
<feature type="region of interest" description="Disordered" evidence="3">
    <location>
        <begin position="157"/>
        <end position="207"/>
    </location>
</feature>
<evidence type="ECO:0000313" key="8">
    <source>
        <dbReference type="Proteomes" id="UP000324022"/>
    </source>
</evidence>
<dbReference type="Proteomes" id="UP000324022">
    <property type="component" value="Unassembled WGS sequence"/>
</dbReference>
<dbReference type="SMART" id="SM00326">
    <property type="entry name" value="SH3"/>
    <property type="match status" value="1"/>
</dbReference>
<dbReference type="EMBL" id="OOIN01000013">
    <property type="protein sequence ID" value="SPO26264.1"/>
    <property type="molecule type" value="Genomic_DNA"/>
</dbReference>
<dbReference type="AlphaFoldDB" id="A0A5C3E6C5"/>
<evidence type="ECO:0000256" key="3">
    <source>
        <dbReference type="SAM" id="MobiDB-lite"/>
    </source>
</evidence>
<feature type="region of interest" description="Disordered" evidence="3">
    <location>
        <begin position="1"/>
        <end position="26"/>
    </location>
</feature>
<dbReference type="Pfam" id="PF12768">
    <property type="entry name" value="Rax2"/>
    <property type="match status" value="1"/>
</dbReference>
<dbReference type="Pfam" id="PF00018">
    <property type="entry name" value="SH3_1"/>
    <property type="match status" value="1"/>
</dbReference>
<keyword evidence="4" id="KW-0812">Transmembrane</keyword>
<dbReference type="Pfam" id="PF20842">
    <property type="entry name" value="Rax2_2"/>
    <property type="match status" value="1"/>
</dbReference>
<dbReference type="SUPFAM" id="SSF50044">
    <property type="entry name" value="SH3-domain"/>
    <property type="match status" value="1"/>
</dbReference>
<evidence type="ECO:0000256" key="4">
    <source>
        <dbReference type="SAM" id="Phobius"/>
    </source>
</evidence>
<keyword evidence="4" id="KW-0472">Membrane</keyword>
<feature type="chain" id="PRO_5022745061" description="SH3 domain-containing protein" evidence="5">
    <location>
        <begin position="47"/>
        <end position="1243"/>
    </location>
</feature>
<feature type="transmembrane region" description="Helical" evidence="4">
    <location>
        <begin position="1016"/>
        <end position="1045"/>
    </location>
</feature>
<evidence type="ECO:0000256" key="2">
    <source>
        <dbReference type="PROSITE-ProRule" id="PRU00192"/>
    </source>
</evidence>
<name>A0A5C3E6C5_9BASI</name>
<dbReference type="PANTHER" id="PTHR31778:SF2">
    <property type="entry name" value="BUD SITE SELECTION PROTEIN RAX2"/>
    <property type="match status" value="1"/>
</dbReference>
<keyword evidence="8" id="KW-1185">Reference proteome</keyword>
<reference evidence="7 8" key="1">
    <citation type="submission" date="2018-03" db="EMBL/GenBank/DDBJ databases">
        <authorList>
            <person name="Guldener U."/>
        </authorList>
    </citation>
    <scope>NUCLEOTIDE SEQUENCE [LARGE SCALE GENOMIC DNA]</scope>
    <source>
        <strain evidence="7 8">NBRC100155</strain>
    </source>
</reference>
<feature type="domain" description="SH3" evidence="6">
    <location>
        <begin position="1187"/>
        <end position="1243"/>
    </location>
</feature>
<proteinExistence type="predicted"/>
<keyword evidence="5" id="KW-0732">Signal</keyword>
<evidence type="ECO:0000259" key="6">
    <source>
        <dbReference type="PROSITE" id="PS50002"/>
    </source>
</evidence>
<dbReference type="InterPro" id="IPR036028">
    <property type="entry name" value="SH3-like_dom_sf"/>
</dbReference>
<evidence type="ECO:0000313" key="7">
    <source>
        <dbReference type="EMBL" id="SPO26264.1"/>
    </source>
</evidence>
<dbReference type="SUPFAM" id="SSF50965">
    <property type="entry name" value="Galactose oxidase, central domain"/>
    <property type="match status" value="1"/>
</dbReference>
<dbReference type="PROSITE" id="PS50002">
    <property type="entry name" value="SH3"/>
    <property type="match status" value="1"/>
</dbReference>
<dbReference type="OrthoDB" id="2503993at2759"/>
<dbReference type="InterPro" id="IPR048266">
    <property type="entry name" value="Rax2-like_second"/>
</dbReference>
<dbReference type="PANTHER" id="PTHR31778">
    <property type="entry name" value="BUD SITE SELECTION PROTEIN RAX2"/>
    <property type="match status" value="1"/>
</dbReference>
<feature type="signal peptide" evidence="5">
    <location>
        <begin position="1"/>
        <end position="46"/>
    </location>
</feature>
<keyword evidence="4" id="KW-1133">Transmembrane helix</keyword>
<dbReference type="Gene3D" id="2.30.30.40">
    <property type="entry name" value="SH3 Domains"/>
    <property type="match status" value="1"/>
</dbReference>
<feature type="compositionally biased region" description="Low complexity" evidence="3">
    <location>
        <begin position="694"/>
        <end position="711"/>
    </location>
</feature>
<keyword evidence="1 2" id="KW-0728">SH3 domain</keyword>
<feature type="compositionally biased region" description="Low complexity" evidence="3">
    <location>
        <begin position="1"/>
        <end position="17"/>
    </location>
</feature>
<evidence type="ECO:0000256" key="1">
    <source>
        <dbReference type="ARBA" id="ARBA00022443"/>
    </source>
</evidence>
<sequence>MSTSSSSSTASAASSRSRPSHPTPKPSRLARAALLFTLAALPLASASVNNFPQIDFDLLGAPNPTYDPAASSLLSRATNGTVNFISATEDGGTSQLIVGGSFSGPVNGKTDRYLGNVAQWDLAASRWNPVDFGGLDGTVNTISAGANNSLVRFGGSFNTNLHPPAPMASPRPPTHPPRPSLPHSPPSRSAKSNPLPTRPDGSGNSYLFQDGVEGRLTARAFRALNVRAIRLGNTFVDGRGTRTFGIVSIPDNTELELVYLDPATDTPANNAAGGVKRLTGIQFTASQYYGAGAGFTSSNSSPKVVGPTPTTPLTVGLQLESERCQRHRLVFHQPGGWYTSTINTLAGTVEPVLAYTDSYSNLASASSSATVTFSVDIPFNGNYTINMFVPGCSASDQPAGSDRPDLQRQVNKAAQGFQPTVVLSIPADAPAPSGGGDFTVIADKVSFLLLNSNETLQMSSNGFGLLDQLPNTTMTDIDTFSATLYANGVRKSANSNVISAIATVGSHTFVGGAFSSTGNVRFANIAGFSGDARTPVAIANGGLNADNSVTASYIARYDPDANAWSALSGGPDGAVTSIYPLGPDSVLVAGSFETVNGTGQSGGYAVWNSTANSWQTQASFVSAEMTAAFADFAATNKQSFLAGSVRALSLQSASGAAQLRAPDKSGNLPVIESLNFQFANPPALRLPPRRHPPLHAGAVSTSCSSSSSSSSRDVLKPKASSADAPVQVPSLTKRADVMVPASLMSNGQNEILASAFWQRNDGSFVNILGGNFTTTDGIRNLAFYDDASKAASAFPARPTAANRPTYLSFVRCLSTRTSSSRLGQFRFSRFAPCLNVCLWDTNGMRWSPLSAGLAVRSRPSTLQAQANQLILAGSMTRLQPDPWTATAVSVDDLNANAIFVAGRTADGSQPYLVRWDGTQYTAVGSGQLLPATGISQLTFVPISRAHPSNPILKDNRLLVVSGALMTHDYGNISSVFFDGQSYSPFLLATNLDGSSGIVRAFSRSTEVLRFPNLHHLAVGLVILISIAIGLGIVFLLVLLGLIWAVARRRPEPRDMDVPLSASDESLGLGEKKRPSSLLATLNAATENAMLGEHGAGAAGMGAAAGAGGAAAMAAAASHHRHDSQPHDLSDEAAYHSDGARTGQSAHTQYHTDDGGFDDDAEAGLATGMVGTSAVAAAAIGDDDDSPMEGIPAHARYDFVPNHESELPLTAGEPIEILDDQDRHWWLARNTRGQTGVVPSAYVM</sequence>
<dbReference type="GO" id="GO:1902929">
    <property type="term" value="C:plasma membrane of growing cell tip"/>
    <property type="evidence" value="ECO:0007669"/>
    <property type="project" value="TreeGrafter"/>
</dbReference>
<dbReference type="InterPro" id="IPR001452">
    <property type="entry name" value="SH3_domain"/>
</dbReference>
<feature type="compositionally biased region" description="Pro residues" evidence="3">
    <location>
        <begin position="163"/>
        <end position="185"/>
    </location>
</feature>
<gene>
    <name evidence="7" type="ORF">UTRI_02540</name>
</gene>
<feature type="region of interest" description="Disordered" evidence="3">
    <location>
        <begin position="682"/>
        <end position="725"/>
    </location>
</feature>
<dbReference type="InterPro" id="IPR024982">
    <property type="entry name" value="Rax2-like_C"/>
</dbReference>
<protein>
    <recommendedName>
        <fullName evidence="6">SH3 domain-containing protein</fullName>
    </recommendedName>
</protein>
<organism evidence="7 8">
    <name type="scientific">Ustilago trichophora</name>
    <dbReference type="NCBI Taxonomy" id="86804"/>
    <lineage>
        <taxon>Eukaryota</taxon>
        <taxon>Fungi</taxon>
        <taxon>Dikarya</taxon>
        <taxon>Basidiomycota</taxon>
        <taxon>Ustilaginomycotina</taxon>
        <taxon>Ustilaginomycetes</taxon>
        <taxon>Ustilaginales</taxon>
        <taxon>Ustilaginaceae</taxon>
        <taxon>Ustilago</taxon>
    </lineage>
</organism>
<dbReference type="InterPro" id="IPR011043">
    <property type="entry name" value="Gal_Oxase/kelch_b-propeller"/>
</dbReference>
<accession>A0A5C3E6C5</accession>